<feature type="compositionally biased region" description="Acidic residues" evidence="7">
    <location>
        <begin position="587"/>
        <end position="596"/>
    </location>
</feature>
<dbReference type="EMBL" id="CAUEEQ010047174">
    <property type="protein sequence ID" value="CAJ0959120.1"/>
    <property type="molecule type" value="Genomic_DNA"/>
</dbReference>
<feature type="compositionally biased region" description="Acidic residues" evidence="7">
    <location>
        <begin position="639"/>
        <end position="649"/>
    </location>
</feature>
<dbReference type="InterPro" id="IPR012677">
    <property type="entry name" value="Nucleotide-bd_a/b_plait_sf"/>
</dbReference>
<evidence type="ECO:0000259" key="8">
    <source>
        <dbReference type="PROSITE" id="PS50102"/>
    </source>
</evidence>
<protein>
    <recommendedName>
        <fullName evidence="12">Matrin-3</fullName>
    </recommendedName>
</protein>
<evidence type="ECO:0000259" key="9">
    <source>
        <dbReference type="PROSITE" id="PS50171"/>
    </source>
</evidence>
<evidence type="ECO:0000256" key="1">
    <source>
        <dbReference type="ARBA" id="ARBA00004123"/>
    </source>
</evidence>
<evidence type="ECO:0000313" key="10">
    <source>
        <dbReference type="EMBL" id="CAJ0959120.1"/>
    </source>
</evidence>
<feature type="compositionally biased region" description="Basic and acidic residues" evidence="7">
    <location>
        <begin position="537"/>
        <end position="551"/>
    </location>
</feature>
<evidence type="ECO:0000256" key="3">
    <source>
        <dbReference type="ARBA" id="ARBA00022771"/>
    </source>
</evidence>
<sequence length="767" mass="85848">MNQRSNMSKPFSQSFGRDFMNVGSGPQGSRGSLSNSSKNLPSIFSLGNRAPPPMPPQHRGEPNPANKILASFGLSSRDLDELSRYPEEKITPESLPQLIQQIKRRRSEDMSMLGYRERLQREPMRGSGGDWDNDVRPFRRESFGDRSSGLDHVVDYDHGSRSRESAYRERLDIDDRLRDRERFREDRFSSDAPFRKLGNDYEPMSYSQAQERSVFEKARGMPSIRNIDDFHGVIPKDFPHICSLCDLPIHAKKGWHDHVNGPTHRKHCLLLINLYPDWKGHGAGGEPGMLRQSTNHAPGLLGPPPPAHSMLSMGGGPEGRRGNQRGNIGMHDQGPGPRRMQNRPAFIEMSTPEEAMAVADYYSTNQALINGKPVRVNLSQKYKCIKKWEKPEVKSIGKKTETGKVVHLSKLPSFGYTDAELLKLVEDFGKVKTYILMRVRNQSFVEMEKVEDAQDMVKRCETVPLVFHGKTLKVDLSERYKKLVLRIPNKLIEEKEKEKNRKRAHSPDRKGSVKEKQKKTDSKTGDQATSEEATADDTIHTSEEADEKDIVTDSCEPELAEDDEEEEEEEGNDEEAAALLETGSSVADEEVLDPNEAEGNNKVEDQSEAHEPDSSDPSAPVPKKKKGAAKFSGSIDDFVTLDEVDDEDPDKARAAKKSAKEKAGVELNTSMEKAEQENEEDGEAGQTRPVSASEGVGGTAEYNLGPFEANNPVGVEFVVAKTGFYCKLCSLFYTNENVAKVSHCSTLPHYQKLKKLYSKKTKAPETN</sequence>
<feature type="domain" description="Matrin-type" evidence="9">
    <location>
        <begin position="724"/>
        <end position="755"/>
    </location>
</feature>
<evidence type="ECO:0000256" key="7">
    <source>
        <dbReference type="SAM" id="MobiDB-lite"/>
    </source>
</evidence>
<evidence type="ECO:0000313" key="11">
    <source>
        <dbReference type="Proteomes" id="UP001176940"/>
    </source>
</evidence>
<dbReference type="SMART" id="SM00360">
    <property type="entry name" value="RRM"/>
    <property type="match status" value="1"/>
</dbReference>
<evidence type="ECO:0008006" key="12">
    <source>
        <dbReference type="Google" id="ProtNLM"/>
    </source>
</evidence>
<feature type="compositionally biased region" description="Acidic residues" evidence="7">
    <location>
        <begin position="555"/>
        <end position="576"/>
    </location>
</feature>
<comment type="subcellular location">
    <subcellularLocation>
        <location evidence="1">Nucleus</location>
    </subcellularLocation>
</comment>
<dbReference type="PROSITE" id="PS50171">
    <property type="entry name" value="ZF_MATRIN"/>
    <property type="match status" value="1"/>
</dbReference>
<evidence type="ECO:0000256" key="4">
    <source>
        <dbReference type="ARBA" id="ARBA00022833"/>
    </source>
</evidence>
<gene>
    <name evidence="10" type="ORF">RIMI_LOCUS16704394</name>
</gene>
<dbReference type="InterPro" id="IPR003604">
    <property type="entry name" value="Matrin/U1-like-C_Znf_C2H2"/>
</dbReference>
<feature type="compositionally biased region" description="Polar residues" evidence="7">
    <location>
        <begin position="27"/>
        <end position="42"/>
    </location>
</feature>
<evidence type="ECO:0000256" key="6">
    <source>
        <dbReference type="PROSITE-ProRule" id="PRU00176"/>
    </source>
</evidence>
<dbReference type="InterPro" id="IPR035979">
    <property type="entry name" value="RBD_domain_sf"/>
</dbReference>
<dbReference type="Proteomes" id="UP001176940">
    <property type="component" value="Unassembled WGS sequence"/>
</dbReference>
<keyword evidence="4" id="KW-0862">Zinc</keyword>
<keyword evidence="11" id="KW-1185">Reference proteome</keyword>
<accession>A0ABN9M586</accession>
<dbReference type="SMART" id="SM00451">
    <property type="entry name" value="ZnF_U1"/>
    <property type="match status" value="2"/>
</dbReference>
<dbReference type="PANTHER" id="PTHR15592">
    <property type="entry name" value="MATRIN 3/NUCLEAR PROTEIN 220-RELATED"/>
    <property type="match status" value="1"/>
</dbReference>
<feature type="compositionally biased region" description="Basic and acidic residues" evidence="7">
    <location>
        <begin position="650"/>
        <end position="664"/>
    </location>
</feature>
<evidence type="ECO:0000256" key="2">
    <source>
        <dbReference type="ARBA" id="ARBA00022723"/>
    </source>
</evidence>
<organism evidence="10 11">
    <name type="scientific">Ranitomeya imitator</name>
    <name type="common">mimic poison frog</name>
    <dbReference type="NCBI Taxonomy" id="111125"/>
    <lineage>
        <taxon>Eukaryota</taxon>
        <taxon>Metazoa</taxon>
        <taxon>Chordata</taxon>
        <taxon>Craniata</taxon>
        <taxon>Vertebrata</taxon>
        <taxon>Euteleostomi</taxon>
        <taxon>Amphibia</taxon>
        <taxon>Batrachia</taxon>
        <taxon>Anura</taxon>
        <taxon>Neobatrachia</taxon>
        <taxon>Hyloidea</taxon>
        <taxon>Dendrobatidae</taxon>
        <taxon>Dendrobatinae</taxon>
        <taxon>Ranitomeya</taxon>
    </lineage>
</organism>
<dbReference type="InterPro" id="IPR000504">
    <property type="entry name" value="RRM_dom"/>
</dbReference>
<evidence type="ECO:0000256" key="5">
    <source>
        <dbReference type="ARBA" id="ARBA00023242"/>
    </source>
</evidence>
<feature type="compositionally biased region" description="Basic and acidic residues" evidence="7">
    <location>
        <begin position="496"/>
        <end position="524"/>
    </location>
</feature>
<feature type="compositionally biased region" description="Polar residues" evidence="7">
    <location>
        <begin position="1"/>
        <end position="15"/>
    </location>
</feature>
<dbReference type="InterPro" id="IPR000690">
    <property type="entry name" value="Matrin/U1-C_Znf_C2H2"/>
</dbReference>
<dbReference type="Gene3D" id="3.30.70.330">
    <property type="match status" value="2"/>
</dbReference>
<dbReference type="SUPFAM" id="SSF54928">
    <property type="entry name" value="RNA-binding domain, RBD"/>
    <property type="match status" value="2"/>
</dbReference>
<feature type="compositionally biased region" description="Basic and acidic residues" evidence="7">
    <location>
        <begin position="599"/>
        <end position="613"/>
    </location>
</feature>
<comment type="caution">
    <text evidence="10">The sequence shown here is derived from an EMBL/GenBank/DDBJ whole genome shotgun (WGS) entry which is preliminary data.</text>
</comment>
<keyword evidence="2" id="KW-0479">Metal-binding</keyword>
<feature type="region of interest" description="Disordered" evidence="7">
    <location>
        <begin position="1"/>
        <end position="68"/>
    </location>
</feature>
<feature type="region of interest" description="Disordered" evidence="7">
    <location>
        <begin position="496"/>
        <end position="698"/>
    </location>
</feature>
<name>A0ABN9M586_9NEOB</name>
<reference evidence="10" key="1">
    <citation type="submission" date="2023-07" db="EMBL/GenBank/DDBJ databases">
        <authorList>
            <person name="Stuckert A."/>
        </authorList>
    </citation>
    <scope>NUCLEOTIDE SEQUENCE</scope>
</reference>
<keyword evidence="6" id="KW-0694">RNA-binding</keyword>
<feature type="domain" description="RRM" evidence="8">
    <location>
        <begin position="404"/>
        <end position="479"/>
    </location>
</feature>
<dbReference type="PROSITE" id="PS50102">
    <property type="entry name" value="RRM"/>
    <property type="match status" value="1"/>
</dbReference>
<proteinExistence type="predicted"/>
<keyword evidence="3" id="KW-0863">Zinc-finger</keyword>
<keyword evidence="5" id="KW-0539">Nucleus</keyword>